<dbReference type="PROSITE" id="PS50006">
    <property type="entry name" value="FHA_DOMAIN"/>
    <property type="match status" value="1"/>
</dbReference>
<feature type="domain" description="FHA" evidence="2">
    <location>
        <begin position="228"/>
        <end position="281"/>
    </location>
</feature>
<dbReference type="InterPro" id="IPR000253">
    <property type="entry name" value="FHA_dom"/>
</dbReference>
<proteinExistence type="predicted"/>
<keyword evidence="1" id="KW-0597">Phosphoprotein</keyword>
<reference evidence="3 4" key="1">
    <citation type="journal article" date="2016" name="Front. Microbiol.">
        <title>Genomic Resource of Rice Seed Associated Bacteria.</title>
        <authorList>
            <person name="Midha S."/>
            <person name="Bansal K."/>
            <person name="Sharma S."/>
            <person name="Kumar N."/>
            <person name="Patil P.P."/>
            <person name="Chaudhry V."/>
            <person name="Patil P.B."/>
        </authorList>
    </citation>
    <scope>NUCLEOTIDE SEQUENCE [LARGE SCALE GENOMIC DNA]</scope>
    <source>
        <strain evidence="3 4">RSA3</strain>
    </source>
</reference>
<dbReference type="Proteomes" id="UP000072189">
    <property type="component" value="Unassembled WGS sequence"/>
</dbReference>
<evidence type="ECO:0000313" key="4">
    <source>
        <dbReference type="Proteomes" id="UP000072189"/>
    </source>
</evidence>
<gene>
    <name evidence="3" type="ORF">RSA3_03345</name>
</gene>
<sequence length="316" mass="34984">MNGLFWLIVLFATAYVAFIGHRRGWWGALISHPRLRHPRPVRPDRRSSRRLAAATETAVKMAAEAVGDMTDRGWAGAITLPAHQYMWVMLPPRLARMLANPLEQRAFLKRVNEAVTEQVVRRHGAATTSEVRLQGMYSLGGAVDGDHVEVRLSASRDDNPFEPETEDVDSWPWDTPSVPDYAAQGNSLTPEPPVTLHRAAADIDHVNVVLEAAGGTPKVVAAPFNHFVTVGRHPEATVVLPYLTDMSAWHLRLVFQQRGDRIVALVEDTSSYGTYTAVGRISRGQADEITVPSTLYLDAKHQVRLRLGAAPRQVRS</sequence>
<protein>
    <recommendedName>
        <fullName evidence="2">FHA domain-containing protein</fullName>
    </recommendedName>
</protein>
<dbReference type="EMBL" id="LDRV01000018">
    <property type="protein sequence ID" value="KTS13742.1"/>
    <property type="molecule type" value="Genomic_DNA"/>
</dbReference>
<evidence type="ECO:0000256" key="1">
    <source>
        <dbReference type="ARBA" id="ARBA00022553"/>
    </source>
</evidence>
<dbReference type="InterPro" id="IPR008984">
    <property type="entry name" value="SMAD_FHA_dom_sf"/>
</dbReference>
<evidence type="ECO:0000313" key="3">
    <source>
        <dbReference type="EMBL" id="KTS13742.1"/>
    </source>
</evidence>
<dbReference type="Gene3D" id="2.60.200.20">
    <property type="match status" value="1"/>
</dbReference>
<evidence type="ECO:0000259" key="2">
    <source>
        <dbReference type="PROSITE" id="PS50006"/>
    </source>
</evidence>
<comment type="caution">
    <text evidence="3">The sequence shown here is derived from an EMBL/GenBank/DDBJ whole genome shotgun (WGS) entry which is preliminary data.</text>
</comment>
<dbReference type="AlphaFoldDB" id="A0A147FAX3"/>
<dbReference type="SUPFAM" id="SSF49879">
    <property type="entry name" value="SMAD/FHA domain"/>
    <property type="match status" value="1"/>
</dbReference>
<dbReference type="RefSeq" id="WP_058613294.1">
    <property type="nucleotide sequence ID" value="NZ_LDRV01000018.1"/>
</dbReference>
<name>A0A147FAX3_MICTE</name>
<organism evidence="3 4">
    <name type="scientific">Microbacterium testaceum</name>
    <name type="common">Aureobacterium testaceum</name>
    <name type="synonym">Brevibacterium testaceum</name>
    <dbReference type="NCBI Taxonomy" id="2033"/>
    <lineage>
        <taxon>Bacteria</taxon>
        <taxon>Bacillati</taxon>
        <taxon>Actinomycetota</taxon>
        <taxon>Actinomycetes</taxon>
        <taxon>Micrococcales</taxon>
        <taxon>Microbacteriaceae</taxon>
        <taxon>Microbacterium</taxon>
    </lineage>
</organism>
<accession>A0A147FAX3</accession>